<dbReference type="EMBL" id="FOXB01000048">
    <property type="protein sequence ID" value="SFP86377.1"/>
    <property type="molecule type" value="Genomic_DNA"/>
</dbReference>
<dbReference type="PANTHER" id="PTHR30408:SF12">
    <property type="entry name" value="TYPE I RESTRICTION ENZYME MJAVIII SPECIFICITY SUBUNIT"/>
    <property type="match status" value="1"/>
</dbReference>
<keyword evidence="4" id="KW-0175">Coiled coil</keyword>
<dbReference type="InterPro" id="IPR052021">
    <property type="entry name" value="Type-I_RS_S_subunit"/>
</dbReference>
<keyword evidence="2" id="KW-0680">Restriction system</keyword>
<dbReference type="Gene3D" id="3.90.220.20">
    <property type="entry name" value="DNA methylase specificity domains"/>
    <property type="match status" value="2"/>
</dbReference>
<evidence type="ECO:0000313" key="7">
    <source>
        <dbReference type="Proteomes" id="UP000199227"/>
    </source>
</evidence>
<evidence type="ECO:0000256" key="1">
    <source>
        <dbReference type="ARBA" id="ARBA00010923"/>
    </source>
</evidence>
<evidence type="ECO:0000256" key="4">
    <source>
        <dbReference type="SAM" id="Coils"/>
    </source>
</evidence>
<dbReference type="CDD" id="cd17494">
    <property type="entry name" value="RMtype1_S_Sma198ORF994P-TRD2-CR2_like"/>
    <property type="match status" value="1"/>
</dbReference>
<dbReference type="Pfam" id="PF01420">
    <property type="entry name" value="Methylase_S"/>
    <property type="match status" value="2"/>
</dbReference>
<evidence type="ECO:0000313" key="6">
    <source>
        <dbReference type="EMBL" id="SFP86377.1"/>
    </source>
</evidence>
<evidence type="ECO:0000259" key="5">
    <source>
        <dbReference type="Pfam" id="PF01420"/>
    </source>
</evidence>
<name>A0A1I5TUV0_9BACT</name>
<gene>
    <name evidence="6" type="ORF">SAMN05216234_1486</name>
</gene>
<evidence type="ECO:0000256" key="2">
    <source>
        <dbReference type="ARBA" id="ARBA00022747"/>
    </source>
</evidence>
<dbReference type="SUPFAM" id="SSF116734">
    <property type="entry name" value="DNA methylase specificity domain"/>
    <property type="match status" value="2"/>
</dbReference>
<dbReference type="InterPro" id="IPR044946">
    <property type="entry name" value="Restrct_endonuc_typeI_TRD_sf"/>
</dbReference>
<dbReference type="OrthoDB" id="5323932at2"/>
<dbReference type="Gene3D" id="1.10.287.1120">
    <property type="entry name" value="Bipartite methylase S protein"/>
    <property type="match status" value="1"/>
</dbReference>
<organism evidence="6 7">
    <name type="scientific">Hydrogenimonas thermophila</name>
    <dbReference type="NCBI Taxonomy" id="223786"/>
    <lineage>
        <taxon>Bacteria</taxon>
        <taxon>Pseudomonadati</taxon>
        <taxon>Campylobacterota</taxon>
        <taxon>Epsilonproteobacteria</taxon>
        <taxon>Campylobacterales</taxon>
        <taxon>Hydrogenimonadaceae</taxon>
        <taxon>Hydrogenimonas</taxon>
    </lineage>
</organism>
<dbReference type="GO" id="GO:0003677">
    <property type="term" value="F:DNA binding"/>
    <property type="evidence" value="ECO:0007669"/>
    <property type="project" value="UniProtKB-KW"/>
</dbReference>
<keyword evidence="3" id="KW-0238">DNA-binding</keyword>
<sequence>MKKLPEGWREVRLEEICEVNMGQSPKSETYNENNIGLPLIQGNADIKNRKTLPRVYTSEPTKQCDIGDIIMTVRAPVGAIAKSYHNACIGRGVCALKPKENNDFLYHFLVNYEDKWDKLSQGSTFTAVNGNDIKNIKILYPPLEEQKKIAEILSTVDQKIDFVDKQIEETETLKKGLMQKLLTQGIGHSEFKDSEIGRIPKSWEVSKLENHVKIISGQSPSKFIFDGGRYKFFKVNQLNFCEKYLSESEYSYNTSNYENLKVGTIIFPKRGAAIFTNKVRILKTEGFIDTNLMGLITKKTLNSEFLYYLLVMFELSNIADTSSIPQINNKHINPLKFPFPPIEEQKQIAEILSTVDQKIENLKAKKEAFEELKKGLMQKLLTGEVRVKV</sequence>
<proteinExistence type="inferred from homology"/>
<keyword evidence="7" id="KW-1185">Reference proteome</keyword>
<dbReference type="GO" id="GO:0009307">
    <property type="term" value="P:DNA restriction-modification system"/>
    <property type="evidence" value="ECO:0007669"/>
    <property type="project" value="UniProtKB-KW"/>
</dbReference>
<feature type="domain" description="Type I restriction modification DNA specificity" evidence="5">
    <location>
        <begin position="5"/>
        <end position="169"/>
    </location>
</feature>
<protein>
    <submittedName>
        <fullName evidence="6">Type I restriction enzyme, S subunit</fullName>
    </submittedName>
</protein>
<dbReference type="PANTHER" id="PTHR30408">
    <property type="entry name" value="TYPE-1 RESTRICTION ENZYME ECOKI SPECIFICITY PROTEIN"/>
    <property type="match status" value="1"/>
</dbReference>
<dbReference type="RefSeq" id="WP_092913920.1">
    <property type="nucleotide sequence ID" value="NZ_FOXB01000048.1"/>
</dbReference>
<comment type="similarity">
    <text evidence="1">Belongs to the type-I restriction system S methylase family.</text>
</comment>
<dbReference type="Proteomes" id="UP000199227">
    <property type="component" value="Unassembled WGS sequence"/>
</dbReference>
<reference evidence="6 7" key="1">
    <citation type="submission" date="2016-10" db="EMBL/GenBank/DDBJ databases">
        <authorList>
            <person name="de Groot N.N."/>
        </authorList>
    </citation>
    <scope>NUCLEOTIDE SEQUENCE [LARGE SCALE GENOMIC DNA]</scope>
    <source>
        <strain evidence="6 7">EP1-55-1</strain>
    </source>
</reference>
<dbReference type="AlphaFoldDB" id="A0A1I5TUV0"/>
<dbReference type="STRING" id="223786.SAMN05216234_1486"/>
<feature type="domain" description="Type I restriction modification DNA specificity" evidence="5">
    <location>
        <begin position="200"/>
        <end position="368"/>
    </location>
</feature>
<accession>A0A1I5TUV0</accession>
<evidence type="ECO:0000256" key="3">
    <source>
        <dbReference type="ARBA" id="ARBA00023125"/>
    </source>
</evidence>
<feature type="coiled-coil region" evidence="4">
    <location>
        <begin position="352"/>
        <end position="379"/>
    </location>
</feature>
<dbReference type="InterPro" id="IPR000055">
    <property type="entry name" value="Restrct_endonuc_typeI_TRD"/>
</dbReference>